<evidence type="ECO:0000256" key="6">
    <source>
        <dbReference type="ARBA" id="ARBA00023315"/>
    </source>
</evidence>
<keyword evidence="5" id="KW-0472">Membrane</keyword>
<protein>
    <submittedName>
        <fullName evidence="7">Phosphatidylinositol mannoside acyltransferase</fullName>
    </submittedName>
</protein>
<dbReference type="PANTHER" id="PTHR30606:SF10">
    <property type="entry name" value="PHOSPHATIDYLINOSITOL MANNOSIDE ACYLTRANSFERASE"/>
    <property type="match status" value="1"/>
</dbReference>
<dbReference type="Pfam" id="PF03279">
    <property type="entry name" value="Lip_A_acyltrans"/>
    <property type="match status" value="1"/>
</dbReference>
<dbReference type="InterPro" id="IPR004960">
    <property type="entry name" value="LipA_acyltrans"/>
</dbReference>
<dbReference type="NCBIfam" id="NF005919">
    <property type="entry name" value="PRK07920.1"/>
    <property type="match status" value="1"/>
</dbReference>
<proteinExistence type="predicted"/>
<evidence type="ECO:0000256" key="5">
    <source>
        <dbReference type="ARBA" id="ARBA00023136"/>
    </source>
</evidence>
<comment type="caution">
    <text evidence="7">The sequence shown here is derived from an EMBL/GenBank/DDBJ whole genome shotgun (WGS) entry which is preliminary data.</text>
</comment>
<name>A0ABV3DN99_9ACTN</name>
<keyword evidence="6 7" id="KW-0012">Acyltransferase</keyword>
<evidence type="ECO:0000313" key="7">
    <source>
        <dbReference type="EMBL" id="MEU8136659.1"/>
    </source>
</evidence>
<keyword evidence="8" id="KW-1185">Reference proteome</keyword>
<reference evidence="7 8" key="1">
    <citation type="submission" date="2024-06" db="EMBL/GenBank/DDBJ databases">
        <title>The Natural Products Discovery Center: Release of the First 8490 Sequenced Strains for Exploring Actinobacteria Biosynthetic Diversity.</title>
        <authorList>
            <person name="Kalkreuter E."/>
            <person name="Kautsar S.A."/>
            <person name="Yang D."/>
            <person name="Bader C.D."/>
            <person name="Teijaro C.N."/>
            <person name="Fluegel L."/>
            <person name="Davis C.M."/>
            <person name="Simpson J.R."/>
            <person name="Lauterbach L."/>
            <person name="Steele A.D."/>
            <person name="Gui C."/>
            <person name="Meng S."/>
            <person name="Li G."/>
            <person name="Viehrig K."/>
            <person name="Ye F."/>
            <person name="Su P."/>
            <person name="Kiefer A.F."/>
            <person name="Nichols A."/>
            <person name="Cepeda A.J."/>
            <person name="Yan W."/>
            <person name="Fan B."/>
            <person name="Jiang Y."/>
            <person name="Adhikari A."/>
            <person name="Zheng C.-J."/>
            <person name="Schuster L."/>
            <person name="Cowan T.M."/>
            <person name="Smanski M.J."/>
            <person name="Chevrette M.G."/>
            <person name="De Carvalho L.P.S."/>
            <person name="Shen B."/>
        </authorList>
    </citation>
    <scope>NUCLEOTIDE SEQUENCE [LARGE SCALE GENOMIC DNA]</scope>
    <source>
        <strain evidence="7 8">NPDC048946</strain>
    </source>
</reference>
<evidence type="ECO:0000256" key="4">
    <source>
        <dbReference type="ARBA" id="ARBA00022679"/>
    </source>
</evidence>
<dbReference type="CDD" id="cd07984">
    <property type="entry name" value="LPLAT_LABLAT-like"/>
    <property type="match status" value="1"/>
</dbReference>
<accession>A0ABV3DN99</accession>
<dbReference type="GO" id="GO:0016746">
    <property type="term" value="F:acyltransferase activity"/>
    <property type="evidence" value="ECO:0007669"/>
    <property type="project" value="UniProtKB-KW"/>
</dbReference>
<comment type="subcellular location">
    <subcellularLocation>
        <location evidence="1">Cell inner membrane</location>
    </subcellularLocation>
</comment>
<dbReference type="EMBL" id="JBEZFP010000068">
    <property type="protein sequence ID" value="MEU8136659.1"/>
    <property type="molecule type" value="Genomic_DNA"/>
</dbReference>
<keyword evidence="2" id="KW-1003">Cell membrane</keyword>
<evidence type="ECO:0000256" key="2">
    <source>
        <dbReference type="ARBA" id="ARBA00022475"/>
    </source>
</evidence>
<sequence>MRQRLVDAGYGLGWSLVKWLPEAVTRPVFNAAADVVWYRRGGGIEQFEANLRRVLPDASDEEIKKVSREGMRSYLRYFQEAFRLPVWDEKTVLERMTIAHLDRLEEASARGKGVIFALPHMGNWDLAGASITARGYPFTTVAERLKPESLYERFLEYRQSLGMEVLPLTGGDGNIFGVLARRLREGRLICLLADRDLTRNGIPVQFFGEQTRMPAGPAALSIQTGAALIPVTLAYRRVGIHATLHPVVAVPEEGDRKSKIAAMTQGVADAFAAGIRKHPQDWHMLQRLWLSDLDAERLARIEGAVDANGNGTAPQRSDA</sequence>
<keyword evidence="4" id="KW-0808">Transferase</keyword>
<organism evidence="7 8">
    <name type="scientific">Streptodolium elevatio</name>
    <dbReference type="NCBI Taxonomy" id="3157996"/>
    <lineage>
        <taxon>Bacteria</taxon>
        <taxon>Bacillati</taxon>
        <taxon>Actinomycetota</taxon>
        <taxon>Actinomycetes</taxon>
        <taxon>Kitasatosporales</taxon>
        <taxon>Streptomycetaceae</taxon>
        <taxon>Streptodolium</taxon>
    </lineage>
</organism>
<evidence type="ECO:0000256" key="3">
    <source>
        <dbReference type="ARBA" id="ARBA00022519"/>
    </source>
</evidence>
<dbReference type="Proteomes" id="UP001551482">
    <property type="component" value="Unassembled WGS sequence"/>
</dbReference>
<keyword evidence="3" id="KW-0997">Cell inner membrane</keyword>
<dbReference type="RefSeq" id="WP_358357436.1">
    <property type="nucleotide sequence ID" value="NZ_JBEZFP010000068.1"/>
</dbReference>
<dbReference type="PANTHER" id="PTHR30606">
    <property type="entry name" value="LIPID A BIOSYNTHESIS LAUROYL ACYLTRANSFERASE"/>
    <property type="match status" value="1"/>
</dbReference>
<gene>
    <name evidence="7" type="ORF">AB0C36_24505</name>
</gene>
<evidence type="ECO:0000256" key="1">
    <source>
        <dbReference type="ARBA" id="ARBA00004533"/>
    </source>
</evidence>
<evidence type="ECO:0000313" key="8">
    <source>
        <dbReference type="Proteomes" id="UP001551482"/>
    </source>
</evidence>